<name>A0ACB5TYQ0_CANBO</name>
<gene>
    <name evidence="1" type="ORF">Cboi01_000467600</name>
</gene>
<sequence length="682" mass="79947">MGLGDGNTKAPIKNGVVPAITVAINEKNYEQQFQDTLQMMKDYTATMTKSVKKLDYDVRKSVKEQKDLNQKYTKSLELYSEHYLDCSKRNLEESGDYKKVLDQCMQVNDRVSKTELKLNVVKEVVGLSLDVNNYSSRLQQMKSPSFNSLSKRIQENENENLEIKQKFNSIESIIDKRVNEIINDKINEKIEEKLSAYDFIKSSDLSSKVDEQIKNYQFATVQNVEERCGTIVNVDKALTAVEELQEMILDQMYNQETREFKLVERKDFNQLYSDYLKSTVENEKYKLKVDQYKEEIDKYKKEINNYKEDIENYKKKTDEYISETEIYKLENNKFKEENEKNIKDFENFKKDFEKNQNIEIFKKIISRSKKNFKQVDIPIEPLDDSDMKGSNENATISSNGKSSNNNIKSGTKDQLKRVPLKESNINNKNQANGKSSSSLNGVNNNLGTSAGDDISPPSSSSGNNGVYPFTDNKAQAKLRYQKTYEDIKRYMPKLHLTLSDDELRRCDQPRNPFITYHYLQPINLDSSIDDKLDNIERLQLQLLLNSVSFEDWPKELYHFTKEYFDEIEKVPVELDLNLWGKSIVFIFSQHDIPTEVTERCYPLYNKIPTPDISTREWACLLNRTFSRYVCDSKDLIYLKYHLNRYLRAANLTYDQREFDAIDSYDVLSQFLLIKVKEDYIIW</sequence>
<dbReference type="Proteomes" id="UP001165101">
    <property type="component" value="Unassembled WGS sequence"/>
</dbReference>
<dbReference type="EMBL" id="BSXV01003135">
    <property type="protein sequence ID" value="GME97644.1"/>
    <property type="molecule type" value="Genomic_DNA"/>
</dbReference>
<organism evidence="1 2">
    <name type="scientific">Candida boidinii</name>
    <name type="common">Yeast</name>
    <dbReference type="NCBI Taxonomy" id="5477"/>
    <lineage>
        <taxon>Eukaryota</taxon>
        <taxon>Fungi</taxon>
        <taxon>Dikarya</taxon>
        <taxon>Ascomycota</taxon>
        <taxon>Saccharomycotina</taxon>
        <taxon>Pichiomycetes</taxon>
        <taxon>Pichiales</taxon>
        <taxon>Pichiaceae</taxon>
        <taxon>Ogataea</taxon>
        <taxon>Ogataea/Candida clade</taxon>
    </lineage>
</organism>
<keyword evidence="2" id="KW-1185">Reference proteome</keyword>
<proteinExistence type="predicted"/>
<reference evidence="1" key="1">
    <citation type="submission" date="2023-04" db="EMBL/GenBank/DDBJ databases">
        <title>Candida boidinii NBRC 1967.</title>
        <authorList>
            <person name="Ichikawa N."/>
            <person name="Sato H."/>
            <person name="Tonouchi N."/>
        </authorList>
    </citation>
    <scope>NUCLEOTIDE SEQUENCE</scope>
    <source>
        <strain evidence="1">NBRC 1967</strain>
    </source>
</reference>
<evidence type="ECO:0000313" key="2">
    <source>
        <dbReference type="Proteomes" id="UP001165101"/>
    </source>
</evidence>
<accession>A0ACB5TYQ0</accession>
<evidence type="ECO:0000313" key="1">
    <source>
        <dbReference type="EMBL" id="GME97644.1"/>
    </source>
</evidence>
<comment type="caution">
    <text evidence="1">The sequence shown here is derived from an EMBL/GenBank/DDBJ whole genome shotgun (WGS) entry which is preliminary data.</text>
</comment>
<protein>
    <submittedName>
        <fullName evidence="1">Unnamed protein product</fullName>
    </submittedName>
</protein>